<dbReference type="Proteomes" id="UP000006701">
    <property type="component" value="Unassembled WGS sequence"/>
</dbReference>
<dbReference type="GO" id="GO:0003677">
    <property type="term" value="F:DNA binding"/>
    <property type="evidence" value="ECO:0007669"/>
    <property type="project" value="UniProtKB-KW"/>
</dbReference>
<evidence type="ECO:0000256" key="7">
    <source>
        <dbReference type="SAM" id="MobiDB-lite"/>
    </source>
</evidence>
<dbReference type="Pfam" id="PF04082">
    <property type="entry name" value="Fungal_trans"/>
    <property type="match status" value="1"/>
</dbReference>
<dbReference type="VEuPathDB" id="FungiDB:ACLA_007900"/>
<evidence type="ECO:0000313" key="10">
    <source>
        <dbReference type="Proteomes" id="UP000006701"/>
    </source>
</evidence>
<dbReference type="GO" id="GO:0008270">
    <property type="term" value="F:zinc ion binding"/>
    <property type="evidence" value="ECO:0007669"/>
    <property type="project" value="InterPro"/>
</dbReference>
<proteinExistence type="predicted"/>
<dbReference type="EMBL" id="DS027051">
    <property type="protein sequence ID" value="EAW12030.1"/>
    <property type="molecule type" value="Genomic_DNA"/>
</dbReference>
<feature type="region of interest" description="Disordered" evidence="7">
    <location>
        <begin position="78"/>
        <end position="165"/>
    </location>
</feature>
<dbReference type="SUPFAM" id="SSF57701">
    <property type="entry name" value="Zn2/Cys6 DNA-binding domain"/>
    <property type="match status" value="1"/>
</dbReference>
<dbReference type="OrthoDB" id="2269373at2759"/>
<dbReference type="CDD" id="cd00067">
    <property type="entry name" value="GAL4"/>
    <property type="match status" value="1"/>
</dbReference>
<organism evidence="9 10">
    <name type="scientific">Aspergillus clavatus (strain ATCC 1007 / CBS 513.65 / DSM 816 / NCTC 3887 / NRRL 1 / QM 1276 / 107)</name>
    <dbReference type="NCBI Taxonomy" id="344612"/>
    <lineage>
        <taxon>Eukaryota</taxon>
        <taxon>Fungi</taxon>
        <taxon>Dikarya</taxon>
        <taxon>Ascomycota</taxon>
        <taxon>Pezizomycotina</taxon>
        <taxon>Eurotiomycetes</taxon>
        <taxon>Eurotiomycetidae</taxon>
        <taxon>Eurotiales</taxon>
        <taxon>Aspergillaceae</taxon>
        <taxon>Aspergillus</taxon>
        <taxon>Aspergillus subgen. Fumigati</taxon>
    </lineage>
</organism>
<feature type="compositionally biased region" description="Acidic residues" evidence="7">
    <location>
        <begin position="145"/>
        <end position="157"/>
    </location>
</feature>
<keyword evidence="6" id="KW-0539">Nucleus</keyword>
<keyword evidence="4" id="KW-0238">DNA-binding</keyword>
<evidence type="ECO:0000256" key="3">
    <source>
        <dbReference type="ARBA" id="ARBA00023015"/>
    </source>
</evidence>
<dbReference type="CDD" id="cd12148">
    <property type="entry name" value="fungal_TF_MHR"/>
    <property type="match status" value="1"/>
</dbReference>
<dbReference type="AlphaFoldDB" id="A1CDV3"/>
<comment type="subcellular location">
    <subcellularLocation>
        <location evidence="1">Nucleus</location>
    </subcellularLocation>
</comment>
<accession>A1CDV3</accession>
<dbReference type="HOGENOM" id="CLU_004083_5_0_1"/>
<gene>
    <name evidence="9" type="ORF">ACLA_007900</name>
</gene>
<keyword evidence="5" id="KW-0804">Transcription</keyword>
<sequence>MPVPEETASAKPRRVLACVACQQRKIKCDRQSPCAHCVRSGAQCTTAVRQRRRRFPERGLLERLRHYETLLRQHHVDFDPLHSPPVTGLGSPSGDGKDSPSNDTESEMIIPGTEGQPSGEKSVGEGKSRPSSVSLISEKWAADPKDEDDNDTEDNETDSGFLHDNDDMRQAVIRKAYDYISEFQRNDHLLFGLPTGKIDLSASHPDQVQIFRLWQVYLDNVNPLLKVTHTPTLQARIIDAASDIANIHPVLEALMFSIYCVAVLSLREDECNALFKSPKKDLLTKYQAGCQQALRNCGVLRSTDRDSLTALYLYLLSIRPDTDPMSLSSLLGVAIRIAQRMGVHNDFIYGKYSVLDAEMHRRLWWSLILFDSRICEMSDHKTATLAPTWDCRTPLNVNDSELQPEMTTPPASNDRPTESLFAVVRSELADFVRHSAFHLDLTNPSLKPLVTRFGTSYEAEKFNELERTIEEKYLTFSNLENPLHYMTIWTMRAYLAKNRLLQHYARTSTASVQQTETQRKIAISHALRMLECDTNLMTSPLISGYRWFVHFHFPLPAYIHILQDLKRRPEENDADRAWEVMSNNYEVRFMNSKQDDKPFFVIFSRIVFQAWEARENLARQQQRALVPPRIVSDVKDRVIQMASDFSQSCSMEPTSGSCAPDVNDFSIPMQAAFGGSNMAYGTGDQGSTGWGSWGYPDVFGHGSYDTDGSQFLLSTMEWNPLYARSR</sequence>
<dbReference type="RefSeq" id="XP_001273456.1">
    <property type="nucleotide sequence ID" value="XM_001273455.1"/>
</dbReference>
<evidence type="ECO:0000256" key="2">
    <source>
        <dbReference type="ARBA" id="ARBA00022723"/>
    </source>
</evidence>
<dbReference type="KEGG" id="act:ACLA_007900"/>
<dbReference type="InterPro" id="IPR036864">
    <property type="entry name" value="Zn2-C6_fun-type_DNA-bd_sf"/>
</dbReference>
<evidence type="ECO:0000256" key="4">
    <source>
        <dbReference type="ARBA" id="ARBA00023125"/>
    </source>
</evidence>
<evidence type="ECO:0000313" key="9">
    <source>
        <dbReference type="EMBL" id="EAW12030.1"/>
    </source>
</evidence>
<dbReference type="GO" id="GO:0006351">
    <property type="term" value="P:DNA-templated transcription"/>
    <property type="evidence" value="ECO:0007669"/>
    <property type="project" value="InterPro"/>
</dbReference>
<dbReference type="PROSITE" id="PS50048">
    <property type="entry name" value="ZN2_CY6_FUNGAL_2"/>
    <property type="match status" value="1"/>
</dbReference>
<dbReference type="GO" id="GO:0000981">
    <property type="term" value="F:DNA-binding transcription factor activity, RNA polymerase II-specific"/>
    <property type="evidence" value="ECO:0007669"/>
    <property type="project" value="InterPro"/>
</dbReference>
<name>A1CDV3_ASPCL</name>
<dbReference type="InterPro" id="IPR001138">
    <property type="entry name" value="Zn2Cys6_DnaBD"/>
</dbReference>
<reference evidence="9 10" key="1">
    <citation type="journal article" date="2008" name="PLoS Genet.">
        <title>Genomic islands in the pathogenic filamentous fungus Aspergillus fumigatus.</title>
        <authorList>
            <person name="Fedorova N.D."/>
            <person name="Khaldi N."/>
            <person name="Joardar V.S."/>
            <person name="Maiti R."/>
            <person name="Amedeo P."/>
            <person name="Anderson M.J."/>
            <person name="Crabtree J."/>
            <person name="Silva J.C."/>
            <person name="Badger J.H."/>
            <person name="Albarraq A."/>
            <person name="Angiuoli S."/>
            <person name="Bussey H."/>
            <person name="Bowyer P."/>
            <person name="Cotty P.J."/>
            <person name="Dyer P.S."/>
            <person name="Egan A."/>
            <person name="Galens K."/>
            <person name="Fraser-Liggett C.M."/>
            <person name="Haas B.J."/>
            <person name="Inman J.M."/>
            <person name="Kent R."/>
            <person name="Lemieux S."/>
            <person name="Malavazi I."/>
            <person name="Orvis J."/>
            <person name="Roemer T."/>
            <person name="Ronning C.M."/>
            <person name="Sundaram J.P."/>
            <person name="Sutton G."/>
            <person name="Turner G."/>
            <person name="Venter J.C."/>
            <person name="White O.R."/>
            <person name="Whitty B.R."/>
            <person name="Youngman P."/>
            <person name="Wolfe K.H."/>
            <person name="Goldman G.H."/>
            <person name="Wortman J.R."/>
            <person name="Jiang B."/>
            <person name="Denning D.W."/>
            <person name="Nierman W.C."/>
        </authorList>
    </citation>
    <scope>NUCLEOTIDE SEQUENCE [LARGE SCALE GENOMIC DNA]</scope>
    <source>
        <strain evidence="10">ATCC 1007 / CBS 513.65 / DSM 816 / NCTC 3887 / NRRL 1</strain>
    </source>
</reference>
<dbReference type="Gene3D" id="4.10.240.10">
    <property type="entry name" value="Zn(2)-C6 fungal-type DNA-binding domain"/>
    <property type="match status" value="1"/>
</dbReference>
<keyword evidence="10" id="KW-1185">Reference proteome</keyword>
<dbReference type="GeneID" id="4705384"/>
<dbReference type="OMA" id="QAWEVMS"/>
<evidence type="ECO:0000256" key="5">
    <source>
        <dbReference type="ARBA" id="ARBA00023163"/>
    </source>
</evidence>
<dbReference type="InterPro" id="IPR050613">
    <property type="entry name" value="Sec_Metabolite_Reg"/>
</dbReference>
<evidence type="ECO:0000259" key="8">
    <source>
        <dbReference type="PROSITE" id="PS50048"/>
    </source>
</evidence>
<protein>
    <submittedName>
        <fullName evidence="9">C6 zinc finger domain protein</fullName>
    </submittedName>
</protein>
<dbReference type="PANTHER" id="PTHR31001:SF45">
    <property type="entry name" value="ZN(II)2CYS6 TRANSCRIPTION FACTOR (EUROFUNG)"/>
    <property type="match status" value="1"/>
</dbReference>
<keyword evidence="2" id="KW-0479">Metal-binding</keyword>
<dbReference type="SMART" id="SM00066">
    <property type="entry name" value="GAL4"/>
    <property type="match status" value="1"/>
</dbReference>
<evidence type="ECO:0000256" key="1">
    <source>
        <dbReference type="ARBA" id="ARBA00004123"/>
    </source>
</evidence>
<keyword evidence="3" id="KW-0805">Transcription regulation</keyword>
<evidence type="ECO:0000256" key="6">
    <source>
        <dbReference type="ARBA" id="ARBA00023242"/>
    </source>
</evidence>
<dbReference type="InterPro" id="IPR007219">
    <property type="entry name" value="XnlR_reg_dom"/>
</dbReference>
<dbReference type="SMART" id="SM00906">
    <property type="entry name" value="Fungal_trans"/>
    <property type="match status" value="1"/>
</dbReference>
<dbReference type="Pfam" id="PF00172">
    <property type="entry name" value="Zn_clus"/>
    <property type="match status" value="1"/>
</dbReference>
<feature type="domain" description="Zn(2)-C6 fungal-type" evidence="8">
    <location>
        <begin position="17"/>
        <end position="46"/>
    </location>
</feature>
<dbReference type="eggNOG" id="ENOG502QYWX">
    <property type="taxonomic scope" value="Eukaryota"/>
</dbReference>
<dbReference type="GO" id="GO:0005634">
    <property type="term" value="C:nucleus"/>
    <property type="evidence" value="ECO:0007669"/>
    <property type="project" value="UniProtKB-SubCell"/>
</dbReference>
<dbReference type="PANTHER" id="PTHR31001">
    <property type="entry name" value="UNCHARACTERIZED TRANSCRIPTIONAL REGULATORY PROTEIN"/>
    <property type="match status" value="1"/>
</dbReference>